<evidence type="ECO:0000313" key="3">
    <source>
        <dbReference type="Proteomes" id="UP001589667"/>
    </source>
</evidence>
<evidence type="ECO:0000313" key="2">
    <source>
        <dbReference type="EMBL" id="MFB9643356.1"/>
    </source>
</evidence>
<gene>
    <name evidence="2" type="ORF">ACFFQV_13745</name>
</gene>
<organism evidence="2 3">
    <name type="scientific">Agromyces lapidis</name>
    <dbReference type="NCBI Taxonomy" id="279574"/>
    <lineage>
        <taxon>Bacteria</taxon>
        <taxon>Bacillati</taxon>
        <taxon>Actinomycetota</taxon>
        <taxon>Actinomycetes</taxon>
        <taxon>Micrococcales</taxon>
        <taxon>Microbacteriaceae</taxon>
        <taxon>Agromyces</taxon>
    </lineage>
</organism>
<comment type="caution">
    <text evidence="2">The sequence shown here is derived from an EMBL/GenBank/DDBJ whole genome shotgun (WGS) entry which is preliminary data.</text>
</comment>
<keyword evidence="3" id="KW-1185">Reference proteome</keyword>
<feature type="coiled-coil region" evidence="1">
    <location>
        <begin position="93"/>
        <end position="120"/>
    </location>
</feature>
<dbReference type="Proteomes" id="UP001589667">
    <property type="component" value="Unassembled WGS sequence"/>
</dbReference>
<keyword evidence="1" id="KW-0175">Coiled coil</keyword>
<proteinExistence type="predicted"/>
<protein>
    <submittedName>
        <fullName evidence="2">Uncharacterized protein</fullName>
    </submittedName>
</protein>
<name>A0ABV5SUH6_9MICO</name>
<accession>A0ABV5SUH6</accession>
<reference evidence="2 3" key="1">
    <citation type="submission" date="2024-09" db="EMBL/GenBank/DDBJ databases">
        <authorList>
            <person name="Sun Q."/>
            <person name="Mori K."/>
        </authorList>
    </citation>
    <scope>NUCLEOTIDE SEQUENCE [LARGE SCALE GENOMIC DNA]</scope>
    <source>
        <strain evidence="2 3">JCM 14321</strain>
    </source>
</reference>
<evidence type="ECO:0000256" key="1">
    <source>
        <dbReference type="SAM" id="Coils"/>
    </source>
</evidence>
<dbReference type="RefSeq" id="WP_157425131.1">
    <property type="nucleotide sequence ID" value="NZ_BAAANI010000004.1"/>
</dbReference>
<dbReference type="EMBL" id="JBHMBL010000003">
    <property type="protein sequence ID" value="MFB9643356.1"/>
    <property type="molecule type" value="Genomic_DNA"/>
</dbReference>
<sequence>MTRVRDLDFVVRSALYAPDGSGAAEIERTEDVAGGCWSRVTVAGGGLDGYLHIRHRADEEVFAVDGDADSAPPRDGRTDLDGRLRPLGAFFPAASLADARREAETLRERLRAQNEAIRASTFEVSGLVDGRSRRVRVGPTVAGRTSLECLADEREGTRVMYTSAERAELERAQRGPVEIEATFTERRPVVGGMRTRSVMVSLSPLRAPVG</sequence>